<dbReference type="EnsemblMetazoa" id="BGLB036153-RA">
    <property type="protein sequence ID" value="BGLB036153-PA"/>
    <property type="gene ID" value="BGLB036153"/>
</dbReference>
<name>A0A2C9LXH3_BIOGL</name>
<reference evidence="1" key="1">
    <citation type="submission" date="2020-05" db="UniProtKB">
        <authorList>
            <consortium name="EnsemblMetazoa"/>
        </authorList>
    </citation>
    <scope>IDENTIFICATION</scope>
    <source>
        <strain evidence="1">BB02</strain>
    </source>
</reference>
<dbReference type="Proteomes" id="UP000076420">
    <property type="component" value="Unassembled WGS sequence"/>
</dbReference>
<dbReference type="VEuPathDB" id="VectorBase:BGLAX_044390"/>
<accession>A0A2C9LXH3</accession>
<evidence type="ECO:0000313" key="2">
    <source>
        <dbReference type="Proteomes" id="UP000076420"/>
    </source>
</evidence>
<organism evidence="1 2">
    <name type="scientific">Biomphalaria glabrata</name>
    <name type="common">Bloodfluke planorb</name>
    <name type="synonym">Freshwater snail</name>
    <dbReference type="NCBI Taxonomy" id="6526"/>
    <lineage>
        <taxon>Eukaryota</taxon>
        <taxon>Metazoa</taxon>
        <taxon>Spiralia</taxon>
        <taxon>Lophotrochozoa</taxon>
        <taxon>Mollusca</taxon>
        <taxon>Gastropoda</taxon>
        <taxon>Heterobranchia</taxon>
        <taxon>Euthyneura</taxon>
        <taxon>Panpulmonata</taxon>
        <taxon>Hygrophila</taxon>
        <taxon>Lymnaeoidea</taxon>
        <taxon>Planorbidae</taxon>
        <taxon>Biomphalaria</taxon>
    </lineage>
</organism>
<dbReference type="KEGG" id="bgt:106069469"/>
<dbReference type="AlphaFoldDB" id="A0A2C9LXH3"/>
<gene>
    <name evidence="1" type="primary">106069469</name>
</gene>
<dbReference type="VEuPathDB" id="VectorBase:BGLB036153"/>
<protein>
    <submittedName>
        <fullName evidence="1">Uncharacterized protein</fullName>
    </submittedName>
</protein>
<proteinExistence type="predicted"/>
<evidence type="ECO:0000313" key="1">
    <source>
        <dbReference type="EnsemblMetazoa" id="BGLB036153-PA"/>
    </source>
</evidence>
<sequence length="157" mass="17333">MVDQPVSNTFKYQTSELPNTDFIPEVGIIDNPNGNIQSIDLPSNAYVLTPSKETSYPGKDFTVVYVTFPPDTNNELPKSASSIPEVTTVWFVQPPGKEPVYVVRVEIPPTETFTVPPGGKPFTPEYATSNTLPQINDERTVLVVNPTDNPITYQVCE</sequence>